<keyword evidence="4" id="KW-1185">Reference proteome</keyword>
<dbReference type="GO" id="GO:0046872">
    <property type="term" value="F:metal ion binding"/>
    <property type="evidence" value="ECO:0007669"/>
    <property type="project" value="UniProtKB-KW"/>
</dbReference>
<name>N4WRZ6_9BACI</name>
<dbReference type="eggNOG" id="COG2138">
    <property type="taxonomic scope" value="Bacteria"/>
</dbReference>
<dbReference type="EMBL" id="APML01000022">
    <property type="protein sequence ID" value="ENH97160.1"/>
    <property type="molecule type" value="Genomic_DNA"/>
</dbReference>
<keyword evidence="2" id="KW-0456">Lyase</keyword>
<reference evidence="3 4" key="1">
    <citation type="submission" date="2013-03" db="EMBL/GenBank/DDBJ databases">
        <title>Draft genome sequence of Gracibacillus halophilus YIM-C55.5, a moderately halophilic and thermophilic organism from the Xiaochaidamu salt lake.</title>
        <authorList>
            <person name="Sugumar T."/>
            <person name="Polireddy D.R."/>
            <person name="Antony A."/>
            <person name="Madhava Y.R."/>
            <person name="Sivakumar N."/>
        </authorList>
    </citation>
    <scope>NUCLEOTIDE SEQUENCE [LARGE SCALE GENOMIC DNA]</scope>
    <source>
        <strain evidence="3 4">YIM-C55.5</strain>
    </source>
</reference>
<evidence type="ECO:0000313" key="3">
    <source>
        <dbReference type="EMBL" id="ENH97160.1"/>
    </source>
</evidence>
<accession>N4WRZ6</accession>
<dbReference type="InterPro" id="IPR050963">
    <property type="entry name" value="Sirohydro_Cobaltochel/CbiX"/>
</dbReference>
<dbReference type="CDD" id="cd03416">
    <property type="entry name" value="CbiX_SirB_N"/>
    <property type="match status" value="1"/>
</dbReference>
<dbReference type="PANTHER" id="PTHR33542:SF3">
    <property type="entry name" value="SIROHYDROCHLORIN FERROCHELATASE, CHLOROPLASTIC"/>
    <property type="match status" value="1"/>
</dbReference>
<dbReference type="RefSeq" id="WP_003467129.1">
    <property type="nucleotide sequence ID" value="NZ_APML01000022.1"/>
</dbReference>
<dbReference type="Gene3D" id="3.40.50.1400">
    <property type="match status" value="2"/>
</dbReference>
<dbReference type="PANTHER" id="PTHR33542">
    <property type="entry name" value="SIROHYDROCHLORIN FERROCHELATASE, CHLOROPLASTIC"/>
    <property type="match status" value="1"/>
</dbReference>
<dbReference type="InterPro" id="IPR002762">
    <property type="entry name" value="CbiX-like"/>
</dbReference>
<dbReference type="Pfam" id="PF01903">
    <property type="entry name" value="CbiX"/>
    <property type="match status" value="2"/>
</dbReference>
<dbReference type="OrthoDB" id="9797895at2"/>
<comment type="caution">
    <text evidence="3">The sequence shown here is derived from an EMBL/GenBank/DDBJ whole genome shotgun (WGS) entry which is preliminary data.</text>
</comment>
<dbReference type="Proteomes" id="UP000012283">
    <property type="component" value="Unassembled WGS sequence"/>
</dbReference>
<dbReference type="PATRIC" id="fig|1308866.3.peg.1398"/>
<protein>
    <submittedName>
        <fullName evidence="3">Sirohydrochlorin ferrochelatase</fullName>
    </submittedName>
</protein>
<proteinExistence type="predicted"/>
<sequence length="252" mass="28826">MKAVIYLYHGSRVEAAKEEAIQLFEKVRKHVDIELQTHCFLELQEPDLSQAVEKVIAKGATQVHILPVLLLTAGHAKRDIPELIHQEEEKYPHIPFRYGRAIEIDPLMVDVVVDQIYQTTTSVEGYDLLFVGRGSSDIDAINDTETIVQMLRQRFPFQTIEKSFLAASEPKFESYLEKKVLEQEKSMIVIPYLLFTGKLIEGMQQFIHQLNQKTDQSIMMTDYLSHHDNVVTVLIDRVNELVVGEDAQCNSG</sequence>
<dbReference type="GO" id="GO:0016829">
    <property type="term" value="F:lyase activity"/>
    <property type="evidence" value="ECO:0007669"/>
    <property type="project" value="UniProtKB-KW"/>
</dbReference>
<evidence type="ECO:0000256" key="2">
    <source>
        <dbReference type="ARBA" id="ARBA00023239"/>
    </source>
</evidence>
<evidence type="ECO:0000313" key="4">
    <source>
        <dbReference type="Proteomes" id="UP000012283"/>
    </source>
</evidence>
<dbReference type="SUPFAM" id="SSF53800">
    <property type="entry name" value="Chelatase"/>
    <property type="match status" value="1"/>
</dbReference>
<gene>
    <name evidence="3" type="ORF">J416_06932</name>
</gene>
<keyword evidence="1" id="KW-0479">Metal-binding</keyword>
<dbReference type="CDD" id="cd03414">
    <property type="entry name" value="CbiX_SirB_C"/>
    <property type="match status" value="1"/>
</dbReference>
<dbReference type="STRING" id="1308866.J416_06932"/>
<dbReference type="AlphaFoldDB" id="N4WRZ6"/>
<organism evidence="3 4">
    <name type="scientific">Gracilibacillus halophilus YIM-C55.5</name>
    <dbReference type="NCBI Taxonomy" id="1308866"/>
    <lineage>
        <taxon>Bacteria</taxon>
        <taxon>Bacillati</taxon>
        <taxon>Bacillota</taxon>
        <taxon>Bacilli</taxon>
        <taxon>Bacillales</taxon>
        <taxon>Bacillaceae</taxon>
        <taxon>Gracilibacillus</taxon>
    </lineage>
</organism>
<evidence type="ECO:0000256" key="1">
    <source>
        <dbReference type="ARBA" id="ARBA00022723"/>
    </source>
</evidence>